<comment type="caution">
    <text evidence="1">The sequence shown here is derived from an EMBL/GenBank/DDBJ whole genome shotgun (WGS) entry which is preliminary data.</text>
</comment>
<organism evidence="1 2">
    <name type="scientific">Variovorax soli</name>
    <dbReference type="NCBI Taxonomy" id="376815"/>
    <lineage>
        <taxon>Bacteria</taxon>
        <taxon>Pseudomonadati</taxon>
        <taxon>Pseudomonadota</taxon>
        <taxon>Betaproteobacteria</taxon>
        <taxon>Burkholderiales</taxon>
        <taxon>Comamonadaceae</taxon>
        <taxon>Variovorax</taxon>
    </lineage>
</organism>
<dbReference type="RefSeq" id="WP_309907551.1">
    <property type="nucleotide sequence ID" value="NZ_JAVDRF010000020.1"/>
</dbReference>
<gene>
    <name evidence="1" type="ORF">J2739_005460</name>
</gene>
<reference evidence="1 2" key="1">
    <citation type="submission" date="2023-07" db="EMBL/GenBank/DDBJ databases">
        <title>Sorghum-associated microbial communities from plants grown in Nebraska, USA.</title>
        <authorList>
            <person name="Schachtman D."/>
        </authorList>
    </citation>
    <scope>NUCLEOTIDE SEQUENCE [LARGE SCALE GENOMIC DNA]</scope>
    <source>
        <strain evidence="1 2">DS1781</strain>
    </source>
</reference>
<sequence length="140" mass="15896">MASLDDPRKLVVRGAQRQAAMQELLRRTDFLQIRTEMAKNFVPTLYEHEEEKLYYLVRSAALYEKNSDSFENLRFSAVYFSEVKTLNVYFFGLAARAVPKNVVLLIAVKLDISKAPQIGGEASIVIDKKNGKIVSVTHSR</sequence>
<evidence type="ECO:0000313" key="1">
    <source>
        <dbReference type="EMBL" id="MDR6539661.1"/>
    </source>
</evidence>
<name>A0ABU1NMP1_9BURK</name>
<evidence type="ECO:0000313" key="2">
    <source>
        <dbReference type="Proteomes" id="UP001184230"/>
    </source>
</evidence>
<accession>A0ABU1NMP1</accession>
<keyword evidence="2" id="KW-1185">Reference proteome</keyword>
<dbReference type="Proteomes" id="UP001184230">
    <property type="component" value="Unassembled WGS sequence"/>
</dbReference>
<protein>
    <submittedName>
        <fullName evidence="1">Uncharacterized protein</fullName>
    </submittedName>
</protein>
<dbReference type="EMBL" id="JAVDRF010000020">
    <property type="protein sequence ID" value="MDR6539661.1"/>
    <property type="molecule type" value="Genomic_DNA"/>
</dbReference>
<proteinExistence type="predicted"/>